<accession>G8XEC1</accession>
<evidence type="ECO:0000256" key="1">
    <source>
        <dbReference type="SAM" id="MobiDB-lite"/>
    </source>
</evidence>
<evidence type="ECO:0000313" key="3">
    <source>
        <dbReference type="Proteomes" id="UP000007842"/>
    </source>
</evidence>
<name>G8XEC1_STREN</name>
<dbReference type="EMBL" id="CP003229">
    <property type="protein sequence ID" value="AEW99275.1"/>
    <property type="molecule type" value="Genomic_DNA"/>
</dbReference>
<evidence type="ECO:0000313" key="2">
    <source>
        <dbReference type="EMBL" id="AEW99275.1"/>
    </source>
</evidence>
<reference evidence="3" key="1">
    <citation type="submission" date="2011-12" db="EMBL/GenBank/DDBJ databases">
        <title>Complete genome sequence of Streptomyces cattleya strain DSM 46488.</title>
        <authorList>
            <person name="Ou H.-Y."/>
            <person name="Li P."/>
            <person name="Zhao C."/>
            <person name="O'Hagan D."/>
            <person name="Deng Z."/>
        </authorList>
    </citation>
    <scope>NUCLEOTIDE SEQUENCE [LARGE SCALE GENOMIC DNA]</scope>
    <source>
        <strain evidence="3">ATCC 35852 / DSM 46488 / JCM 4925 / NBRC 14057 / NRRL 8057</strain>
        <plasmid evidence="3">Plasmid pSCATT</plasmid>
    </source>
</reference>
<dbReference type="HOGENOM" id="CLU_3085070_0_0_11"/>
<geneLocation type="plasmid" evidence="2 3">
    <name>pSCATT</name>
</geneLocation>
<feature type="region of interest" description="Disordered" evidence="1">
    <location>
        <begin position="1"/>
        <end position="52"/>
    </location>
</feature>
<sequence length="52" mass="5437">MGAEPGQRHDDAPPEPVAPPLRVDPRRAAVSHRASNASGPPPAARLYERGSA</sequence>
<gene>
    <name evidence="2" type="ordered locus">SCATT_p10820</name>
</gene>
<dbReference type="Proteomes" id="UP000007842">
    <property type="component" value="Plasmid pSCATT"/>
</dbReference>
<keyword evidence="3" id="KW-1185">Reference proteome</keyword>
<organism evidence="2 3">
    <name type="scientific">Streptantibioticus cattleyicolor (strain ATCC 35852 / DSM 46488 / JCM 4925 / NBRC 14057 / NRRL 8057)</name>
    <name type="common">Streptomyces cattleya</name>
    <dbReference type="NCBI Taxonomy" id="1003195"/>
    <lineage>
        <taxon>Bacteria</taxon>
        <taxon>Bacillati</taxon>
        <taxon>Actinomycetota</taxon>
        <taxon>Actinomycetes</taxon>
        <taxon>Kitasatosporales</taxon>
        <taxon>Streptomycetaceae</taxon>
        <taxon>Streptantibioticus</taxon>
    </lineage>
</organism>
<proteinExistence type="predicted"/>
<feature type="compositionally biased region" description="Basic and acidic residues" evidence="1">
    <location>
        <begin position="1"/>
        <end position="12"/>
    </location>
</feature>
<keyword evidence="2" id="KW-0614">Plasmid</keyword>
<protein>
    <submittedName>
        <fullName evidence="2">Uncharacterized protein</fullName>
    </submittedName>
</protein>
<dbReference type="AlphaFoldDB" id="G8XEC1"/>
<dbReference type="KEGG" id="scy:SCATT_p10820"/>